<proteinExistence type="predicted"/>
<dbReference type="Gene3D" id="3.40.50.2300">
    <property type="match status" value="1"/>
</dbReference>
<evidence type="ECO:0000313" key="15">
    <source>
        <dbReference type="EMBL" id="SFD02831.1"/>
    </source>
</evidence>
<evidence type="ECO:0000256" key="12">
    <source>
        <dbReference type="SAM" id="Coils"/>
    </source>
</evidence>
<dbReference type="SUPFAM" id="SSF52172">
    <property type="entry name" value="CheY-like"/>
    <property type="match status" value="2"/>
</dbReference>
<dbReference type="SUPFAM" id="SSF47384">
    <property type="entry name" value="Homodimeric domain of signal transducing histidine kinase"/>
    <property type="match status" value="1"/>
</dbReference>
<reference evidence="15 16" key="1">
    <citation type="submission" date="2016-10" db="EMBL/GenBank/DDBJ databases">
        <authorList>
            <person name="de Groot N.N."/>
        </authorList>
    </citation>
    <scope>NUCLEOTIDE SEQUENCE [LARGE SCALE GENOMIC DNA]</scope>
    <source>
        <strain evidence="15 16">DSM 19548</strain>
    </source>
</reference>
<keyword evidence="5" id="KW-0547">Nucleotide-binding</keyword>
<evidence type="ECO:0000256" key="2">
    <source>
        <dbReference type="ARBA" id="ARBA00012438"/>
    </source>
</evidence>
<accession>A0A1I1NYR2</accession>
<dbReference type="PANTHER" id="PTHR45339">
    <property type="entry name" value="HYBRID SIGNAL TRANSDUCTION HISTIDINE KINASE J"/>
    <property type="match status" value="1"/>
</dbReference>
<evidence type="ECO:0000256" key="3">
    <source>
        <dbReference type="ARBA" id="ARBA00022553"/>
    </source>
</evidence>
<dbReference type="InterPro" id="IPR001789">
    <property type="entry name" value="Sig_transdc_resp-reg_receiver"/>
</dbReference>
<dbReference type="FunFam" id="1.10.287.130:FF:000002">
    <property type="entry name" value="Two-component osmosensing histidine kinase"/>
    <property type="match status" value="1"/>
</dbReference>
<dbReference type="CDD" id="cd17546">
    <property type="entry name" value="REC_hyHK_CKI1_RcsC-like"/>
    <property type="match status" value="1"/>
</dbReference>
<keyword evidence="16" id="KW-1185">Reference proteome</keyword>
<protein>
    <recommendedName>
        <fullName evidence="10">Sensory/regulatory protein RpfC</fullName>
        <ecNumber evidence="2">2.7.13.3</ecNumber>
    </recommendedName>
</protein>
<dbReference type="PANTHER" id="PTHR45339:SF1">
    <property type="entry name" value="HYBRID SIGNAL TRANSDUCTION HISTIDINE KINASE J"/>
    <property type="match status" value="1"/>
</dbReference>
<feature type="domain" description="Response regulatory" evidence="14">
    <location>
        <begin position="481"/>
        <end position="594"/>
    </location>
</feature>
<feature type="modified residue" description="4-aspartylphosphate" evidence="11">
    <location>
        <position position="701"/>
    </location>
</feature>
<dbReference type="SMART" id="SM00388">
    <property type="entry name" value="HisKA"/>
    <property type="match status" value="1"/>
</dbReference>
<dbReference type="InterPro" id="IPR035965">
    <property type="entry name" value="PAS-like_dom_sf"/>
</dbReference>
<dbReference type="AlphaFoldDB" id="A0A1I1NYR2"/>
<sequence>MGHTPEVVERGETGDLNLTDKLASERRARLAAERLLELKSRELFEANRQLSRHALQLSDQIVEQREEVRVVRSEAVELKDSNARTRADLERAQAQVQIVERRLWDSVETIADGFAVFDQQDRLIAANSAWLALFDYLEAIQPGISYLDLLRLAVDEGIVDVGNTPPDEWIGNMLDRWDRADIPDITLRLWNGQCCRLLDRRSRDGDMVCLALDITAMIAQAEELQQARERAEAANRAKSAFLANMSHEFRTPMNGIIAMADLLLERNLDPEQQLYLRTIRNSGGALLTIINDVLDYSRLEAKRLTLRPEPFDMERMLHEILALVAPMAREKRLGLHIDYDLGVPTRLIGDSGRIRQVLINLVGNAVKFTDEGHVLIRLSGEEREGNHWDIRVRIEDTGIGIAPEMQEHIFHSFAQVEQARDRTYEGTGLGLAISREVVARMGGEIRVESEVGQGSCFSFGVTLPGDGPYLCARPVRGNAQAMIVGNAEDLELSILSKHLTHLGFDVHLANCGRAAMDAIRVGVRPGIILIDSRNVCAAEDLAVELRNTHLYPSRVLLLADRDSVEPMEGVSAVDGTLLRPVQRRDLLDAVSGIEPAIADGVGLRSGPGGRDLPVGAVDPDDIIFNFVSGRSDLPSPANDDGEEQDYPPAPMRVLAAEDNRTNQLVFRGMVQHLDIDLIFAGNGQEAVDLCAAFTPDLVFMDISMPALDGKEATRRIRALDGPAARVPIIAMTAHALTGDREGILEAGLDDYLTKPLRKEPIVELISAHCPPERRPPLRGITTAAE</sequence>
<dbReference type="STRING" id="441112.SAMN04488094_113102"/>
<dbReference type="SUPFAM" id="SSF55874">
    <property type="entry name" value="ATPase domain of HSP90 chaperone/DNA topoisomerase II/histidine kinase"/>
    <property type="match status" value="1"/>
</dbReference>
<dbReference type="SMART" id="SM00387">
    <property type="entry name" value="HATPase_c"/>
    <property type="match status" value="1"/>
</dbReference>
<dbReference type="SUPFAM" id="SSF55785">
    <property type="entry name" value="PYP-like sensor domain (PAS domain)"/>
    <property type="match status" value="1"/>
</dbReference>
<dbReference type="Pfam" id="PF02518">
    <property type="entry name" value="HATPase_c"/>
    <property type="match status" value="1"/>
</dbReference>
<dbReference type="CDD" id="cd00082">
    <property type="entry name" value="HisKA"/>
    <property type="match status" value="1"/>
</dbReference>
<feature type="coiled-coil region" evidence="12">
    <location>
        <begin position="214"/>
        <end position="244"/>
    </location>
</feature>
<feature type="modified residue" description="4-aspartylphosphate" evidence="11">
    <location>
        <position position="531"/>
    </location>
</feature>
<dbReference type="GO" id="GO:0000155">
    <property type="term" value="F:phosphorelay sensor kinase activity"/>
    <property type="evidence" value="ECO:0007669"/>
    <property type="project" value="InterPro"/>
</dbReference>
<dbReference type="Pfam" id="PF00072">
    <property type="entry name" value="Response_reg"/>
    <property type="match status" value="1"/>
</dbReference>
<dbReference type="EC" id="2.7.13.3" evidence="2"/>
<evidence type="ECO:0000256" key="5">
    <source>
        <dbReference type="ARBA" id="ARBA00022741"/>
    </source>
</evidence>
<comment type="subunit">
    <text evidence="9">At low DSF concentrations, interacts with RpfF.</text>
</comment>
<dbReference type="PROSITE" id="PS50110">
    <property type="entry name" value="RESPONSE_REGULATORY"/>
    <property type="match status" value="2"/>
</dbReference>
<keyword evidence="7" id="KW-0067">ATP-binding</keyword>
<evidence type="ECO:0000256" key="8">
    <source>
        <dbReference type="ARBA" id="ARBA00023012"/>
    </source>
</evidence>
<dbReference type="PRINTS" id="PR00344">
    <property type="entry name" value="BCTRLSENSOR"/>
</dbReference>
<evidence type="ECO:0000256" key="7">
    <source>
        <dbReference type="ARBA" id="ARBA00022840"/>
    </source>
</evidence>
<dbReference type="Gene3D" id="1.10.287.130">
    <property type="match status" value="1"/>
</dbReference>
<evidence type="ECO:0000256" key="11">
    <source>
        <dbReference type="PROSITE-ProRule" id="PRU00169"/>
    </source>
</evidence>
<evidence type="ECO:0000259" key="14">
    <source>
        <dbReference type="PROSITE" id="PS50110"/>
    </source>
</evidence>
<evidence type="ECO:0000256" key="9">
    <source>
        <dbReference type="ARBA" id="ARBA00064003"/>
    </source>
</evidence>
<dbReference type="InterPro" id="IPR036890">
    <property type="entry name" value="HATPase_C_sf"/>
</dbReference>
<feature type="domain" description="Response regulatory" evidence="14">
    <location>
        <begin position="652"/>
        <end position="769"/>
    </location>
</feature>
<dbReference type="Gene3D" id="3.30.565.10">
    <property type="entry name" value="Histidine kinase-like ATPase, C-terminal domain"/>
    <property type="match status" value="1"/>
</dbReference>
<dbReference type="Proteomes" id="UP000198728">
    <property type="component" value="Unassembled WGS sequence"/>
</dbReference>
<keyword evidence="4" id="KW-0808">Transferase</keyword>
<keyword evidence="6" id="KW-0418">Kinase</keyword>
<evidence type="ECO:0000259" key="13">
    <source>
        <dbReference type="PROSITE" id="PS50109"/>
    </source>
</evidence>
<dbReference type="Gene3D" id="3.30.450.20">
    <property type="entry name" value="PAS domain"/>
    <property type="match status" value="1"/>
</dbReference>
<dbReference type="GO" id="GO:0005524">
    <property type="term" value="F:ATP binding"/>
    <property type="evidence" value="ECO:0007669"/>
    <property type="project" value="UniProtKB-KW"/>
</dbReference>
<keyword evidence="12" id="KW-0175">Coiled coil</keyword>
<gene>
    <name evidence="15" type="ORF">SAMN04488094_113102</name>
</gene>
<evidence type="ECO:0000256" key="4">
    <source>
        <dbReference type="ARBA" id="ARBA00022679"/>
    </source>
</evidence>
<keyword evidence="8" id="KW-0902">Two-component regulatory system</keyword>
<dbReference type="InterPro" id="IPR005467">
    <property type="entry name" value="His_kinase_dom"/>
</dbReference>
<dbReference type="InterPro" id="IPR036097">
    <property type="entry name" value="HisK_dim/P_sf"/>
</dbReference>
<dbReference type="InterPro" id="IPR003594">
    <property type="entry name" value="HATPase_dom"/>
</dbReference>
<feature type="coiled-coil region" evidence="12">
    <location>
        <begin position="47"/>
        <end position="102"/>
    </location>
</feature>
<comment type="catalytic activity">
    <reaction evidence="1">
        <text>ATP + protein L-histidine = ADP + protein N-phospho-L-histidine.</text>
        <dbReference type="EC" id="2.7.13.3"/>
    </reaction>
</comment>
<evidence type="ECO:0000256" key="1">
    <source>
        <dbReference type="ARBA" id="ARBA00000085"/>
    </source>
</evidence>
<dbReference type="SMART" id="SM00448">
    <property type="entry name" value="REC"/>
    <property type="match status" value="2"/>
</dbReference>
<dbReference type="FunFam" id="3.30.565.10:FF:000010">
    <property type="entry name" value="Sensor histidine kinase RcsC"/>
    <property type="match status" value="1"/>
</dbReference>
<dbReference type="PROSITE" id="PS50109">
    <property type="entry name" value="HIS_KIN"/>
    <property type="match status" value="1"/>
</dbReference>
<evidence type="ECO:0000256" key="6">
    <source>
        <dbReference type="ARBA" id="ARBA00022777"/>
    </source>
</evidence>
<dbReference type="InterPro" id="IPR011006">
    <property type="entry name" value="CheY-like_superfamily"/>
</dbReference>
<dbReference type="CDD" id="cd16922">
    <property type="entry name" value="HATPase_EvgS-ArcB-TorS-like"/>
    <property type="match status" value="1"/>
</dbReference>
<dbReference type="Pfam" id="PF12860">
    <property type="entry name" value="PAS_7"/>
    <property type="match status" value="1"/>
</dbReference>
<name>A0A1I1NYR2_9RHOB</name>
<evidence type="ECO:0000313" key="16">
    <source>
        <dbReference type="Proteomes" id="UP000198728"/>
    </source>
</evidence>
<feature type="domain" description="Histidine kinase" evidence="13">
    <location>
        <begin position="244"/>
        <end position="465"/>
    </location>
</feature>
<dbReference type="InterPro" id="IPR003661">
    <property type="entry name" value="HisK_dim/P_dom"/>
</dbReference>
<dbReference type="EMBL" id="FOLG01000013">
    <property type="protein sequence ID" value="SFD02831.1"/>
    <property type="molecule type" value="Genomic_DNA"/>
</dbReference>
<dbReference type="Pfam" id="PF00512">
    <property type="entry name" value="HisKA"/>
    <property type="match status" value="1"/>
</dbReference>
<evidence type="ECO:0000256" key="10">
    <source>
        <dbReference type="ARBA" id="ARBA00068150"/>
    </source>
</evidence>
<dbReference type="InterPro" id="IPR004358">
    <property type="entry name" value="Sig_transdc_His_kin-like_C"/>
</dbReference>
<keyword evidence="3 11" id="KW-0597">Phosphoprotein</keyword>
<organism evidence="15 16">
    <name type="scientific">Tropicimonas isoalkanivorans</name>
    <dbReference type="NCBI Taxonomy" id="441112"/>
    <lineage>
        <taxon>Bacteria</taxon>
        <taxon>Pseudomonadati</taxon>
        <taxon>Pseudomonadota</taxon>
        <taxon>Alphaproteobacteria</taxon>
        <taxon>Rhodobacterales</taxon>
        <taxon>Roseobacteraceae</taxon>
        <taxon>Tropicimonas</taxon>
    </lineage>
</organism>